<protein>
    <recommendedName>
        <fullName evidence="1">ATPase BadF/BadG/BcrA/BcrD type domain-containing protein</fullName>
    </recommendedName>
</protein>
<sequence>MENFVGKGGQLYDKSDAYLGLDAGSASIDLVLIDSHGNVIESAYHLASPETGNSYRHRNSCDQCCEMCADPCGASFIATKIKTFISSCHDHFDIEIKGCCGTGSQIKKKTPLPIHLDLLVSEVSAHARGMQYASNTDNIEAIIDVGGQDSKVMRLSSPLDFNMSGLCSAGTGTYLDEISRVEKISVSKFGEIGAKYIKRYIESLSSDAPLNIDHFSSVCTVFTKTSYVKKKSILTLEERVAAICWAQARQIYNSVINHLRDYDGQISFQGGVSFNSGVKMALDYLLKKGRSLPHDAMTILIVPEIKTYCDDNGHKKPVSHLMGALGAALLAKEYIKLSRGQKTDTTHHPVPLKSSIKRKNLLKKQIALSKLQGESRPQIAWCGTLFPSEICYLFDMIPVALPVLAAVDHKNAHDNLLSAARTEGVDRANCTILSAILGRLDRTPAPDFIFHTSGSCDYYRQHMIRLIDIAHERFGIDKQKQVCSIDLPAFNYENDLNLKFVADQLKDAVAKVEDTIKVKHDPDKLRTIIENVNQARYYHVLTEKLRAKNDMLAAGSELLKRCVLYSSAWGCREFVDITRSYYEEIAERAKNISGKRRITVSRSKEKHRILWVYLWDYTDPGLFHFIEVELNCAIVAEELNHIHWPKMVPKRPFESIARRIVQPINHINSRISYLTEMAEKYRVDGIIFFVHFFAHCPLASETVQHQLRISDYPVLFLEGDCLDKSRRPANMLTKVQAFVEQLNKKKYGNIFGFRSSQSTLRARTIGKNLAFPDPIEKGNLN</sequence>
<dbReference type="InterPro" id="IPR010327">
    <property type="entry name" value="FldB/FldC_alpha/beta"/>
</dbReference>
<keyword evidence="3" id="KW-1185">Reference proteome</keyword>
<dbReference type="PANTHER" id="PTHR32329">
    <property type="entry name" value="BIFUNCTIONAL PROTEIN [INCLUDES 2-HYDROXYACYL-COA DEHYDRATASE (N-TER) AND ITS ACTIVATOR DOMAIN (C_TERM)-RELATED"/>
    <property type="match status" value="1"/>
</dbReference>
<evidence type="ECO:0000313" key="3">
    <source>
        <dbReference type="Proteomes" id="UP000427906"/>
    </source>
</evidence>
<proteinExistence type="predicted"/>
<organism evidence="2 3">
    <name type="scientific">Desulfosarcina alkanivorans</name>
    <dbReference type="NCBI Taxonomy" id="571177"/>
    <lineage>
        <taxon>Bacteria</taxon>
        <taxon>Pseudomonadati</taxon>
        <taxon>Thermodesulfobacteriota</taxon>
        <taxon>Desulfobacteria</taxon>
        <taxon>Desulfobacterales</taxon>
        <taxon>Desulfosarcinaceae</taxon>
        <taxon>Desulfosarcina</taxon>
    </lineage>
</organism>
<dbReference type="Gene3D" id="3.40.50.11890">
    <property type="match status" value="1"/>
</dbReference>
<dbReference type="SUPFAM" id="SSF53067">
    <property type="entry name" value="Actin-like ATPase domain"/>
    <property type="match status" value="1"/>
</dbReference>
<dbReference type="InterPro" id="IPR051805">
    <property type="entry name" value="Dehydratase_Activator_Redct"/>
</dbReference>
<dbReference type="EMBL" id="AP021874">
    <property type="protein sequence ID" value="BBO68075.1"/>
    <property type="molecule type" value="Genomic_DNA"/>
</dbReference>
<dbReference type="Pfam" id="PF01869">
    <property type="entry name" value="BcrAD_BadFG"/>
    <property type="match status" value="1"/>
</dbReference>
<dbReference type="Proteomes" id="UP000427906">
    <property type="component" value="Chromosome"/>
</dbReference>
<dbReference type="KEGG" id="dalk:DSCA_20050"/>
<evidence type="ECO:0000313" key="2">
    <source>
        <dbReference type="EMBL" id="BBO68075.1"/>
    </source>
</evidence>
<dbReference type="OrthoDB" id="9177882at2"/>
<dbReference type="Gene3D" id="3.40.50.11900">
    <property type="match status" value="1"/>
</dbReference>
<feature type="domain" description="ATPase BadF/BadG/BcrA/BcrD type" evidence="1">
    <location>
        <begin position="19"/>
        <end position="287"/>
    </location>
</feature>
<dbReference type="InterPro" id="IPR002731">
    <property type="entry name" value="ATPase_BadF"/>
</dbReference>
<dbReference type="Pfam" id="PF06050">
    <property type="entry name" value="HGD-D"/>
    <property type="match status" value="1"/>
</dbReference>
<reference evidence="2 3" key="1">
    <citation type="submission" date="2019-11" db="EMBL/GenBank/DDBJ databases">
        <title>Comparative genomics of hydrocarbon-degrading Desulfosarcina strains.</title>
        <authorList>
            <person name="Watanabe M."/>
            <person name="Kojima H."/>
            <person name="Fukui M."/>
        </authorList>
    </citation>
    <scope>NUCLEOTIDE SEQUENCE [LARGE SCALE GENOMIC DNA]</scope>
    <source>
        <strain evidence="2 3">PL12</strain>
    </source>
</reference>
<dbReference type="PANTHER" id="PTHR32329:SF7">
    <property type="entry name" value="ACTIVATOR OF 2-HYDROXYACYL-COA-HYDRATASE"/>
    <property type="match status" value="1"/>
</dbReference>
<dbReference type="InterPro" id="IPR043129">
    <property type="entry name" value="ATPase_NBD"/>
</dbReference>
<evidence type="ECO:0000259" key="1">
    <source>
        <dbReference type="Pfam" id="PF01869"/>
    </source>
</evidence>
<dbReference type="Gene3D" id="3.30.420.40">
    <property type="match status" value="2"/>
</dbReference>
<dbReference type="AlphaFoldDB" id="A0A5K7YI68"/>
<accession>A0A5K7YI68</accession>
<name>A0A5K7YI68_9BACT</name>
<gene>
    <name evidence="2" type="ORF">DSCA_20050</name>
</gene>